<dbReference type="OrthoDB" id="107330at2157"/>
<dbReference type="KEGG" id="meme:HYG87_06085"/>
<dbReference type="PANTHER" id="PTHR31303:SF1">
    <property type="entry name" value="CTP-DEPENDENT DIACYLGLYCEROL KINASE 1"/>
    <property type="match status" value="1"/>
</dbReference>
<reference evidence="2" key="1">
    <citation type="submission" date="2020-07" db="EMBL/GenBank/DDBJ databases">
        <title>Methanobacterium. sp. MethCan genome.</title>
        <authorList>
            <person name="Postec A."/>
            <person name="Quemeneur M."/>
        </authorList>
    </citation>
    <scope>NUCLEOTIDE SEQUENCE</scope>
    <source>
        <strain evidence="2">MethCAN</strain>
    </source>
</reference>
<keyword evidence="1" id="KW-0472">Membrane</keyword>
<keyword evidence="3" id="KW-1185">Reference proteome</keyword>
<feature type="transmembrane region" description="Helical" evidence="1">
    <location>
        <begin position="173"/>
        <end position="190"/>
    </location>
</feature>
<keyword evidence="2" id="KW-0808">Transferase</keyword>
<evidence type="ECO:0000313" key="2">
    <source>
        <dbReference type="EMBL" id="QUH23358.1"/>
    </source>
</evidence>
<dbReference type="GO" id="GO:0004143">
    <property type="term" value="F:ATP-dependent diacylglycerol kinase activity"/>
    <property type="evidence" value="ECO:0007669"/>
    <property type="project" value="InterPro"/>
</dbReference>
<name>A0A8T8K496_9EURY</name>
<sequence>MSLVYKRELIRQLIHASGILFIFLGNYLPVPYLILLSLVAMVSGELIFQIDKKYYIPFFSKILRSCRRDEKEKGFIYFFSGLTLTLAFFGFNMAIANAAIIILVLGDATSTLVGKKIGKNKLPHHLQKSWQGSFSFFMVSFIGAATQVPLAPAFIGALAGAITEAYSPLDDNIAIPVVSGTAITLIIYLFF</sequence>
<gene>
    <name evidence="2" type="ORF">HYG87_06085</name>
</gene>
<organism evidence="2 3">
    <name type="scientific">Methanobacterium alkalithermotolerans</name>
    <dbReference type="NCBI Taxonomy" id="2731220"/>
    <lineage>
        <taxon>Archaea</taxon>
        <taxon>Methanobacteriati</taxon>
        <taxon>Methanobacteriota</taxon>
        <taxon>Methanomada group</taxon>
        <taxon>Methanobacteria</taxon>
        <taxon>Methanobacteriales</taxon>
        <taxon>Methanobacteriaceae</taxon>
        <taxon>Methanobacterium</taxon>
    </lineage>
</organism>
<keyword evidence="1" id="KW-0812">Transmembrane</keyword>
<dbReference type="InterPro" id="IPR037997">
    <property type="entry name" value="Dgk1-like"/>
</dbReference>
<keyword evidence="2" id="KW-0548">Nucleotidyltransferase</keyword>
<proteinExistence type="predicted"/>
<dbReference type="AlphaFoldDB" id="A0A8T8K496"/>
<keyword evidence="1" id="KW-1133">Transmembrane helix</keyword>
<dbReference type="PANTHER" id="PTHR31303">
    <property type="entry name" value="CTP-DEPENDENT DIACYLGLYCEROL KINASE 1"/>
    <property type="match status" value="1"/>
</dbReference>
<dbReference type="GO" id="GO:0016779">
    <property type="term" value="F:nucleotidyltransferase activity"/>
    <property type="evidence" value="ECO:0007669"/>
    <property type="project" value="UniProtKB-KW"/>
</dbReference>
<dbReference type="Proteomes" id="UP000681041">
    <property type="component" value="Chromosome"/>
</dbReference>
<protein>
    <submittedName>
        <fullName evidence="2">Phosphatidate cytidylyltransferase</fullName>
    </submittedName>
</protein>
<feature type="transmembrane region" description="Helical" evidence="1">
    <location>
        <begin position="95"/>
        <end position="113"/>
    </location>
</feature>
<feature type="transmembrane region" description="Helical" evidence="1">
    <location>
        <begin position="12"/>
        <end position="28"/>
    </location>
</feature>
<feature type="transmembrane region" description="Helical" evidence="1">
    <location>
        <begin position="134"/>
        <end position="161"/>
    </location>
</feature>
<evidence type="ECO:0000313" key="3">
    <source>
        <dbReference type="Proteomes" id="UP000681041"/>
    </source>
</evidence>
<accession>A0A8T8K496</accession>
<dbReference type="EMBL" id="CP058560">
    <property type="protein sequence ID" value="QUH23358.1"/>
    <property type="molecule type" value="Genomic_DNA"/>
</dbReference>
<evidence type="ECO:0000256" key="1">
    <source>
        <dbReference type="SAM" id="Phobius"/>
    </source>
</evidence>